<dbReference type="InterPro" id="IPR014782">
    <property type="entry name" value="Peptidase_M1_dom"/>
</dbReference>
<dbReference type="Gene3D" id="2.60.40.1910">
    <property type="match status" value="1"/>
</dbReference>
<dbReference type="FunFam" id="1.25.50.20:FF:000002">
    <property type="entry name" value="Aminopeptidase"/>
    <property type="match status" value="1"/>
</dbReference>
<dbReference type="RefSeq" id="XP_031852038.1">
    <property type="nucleotide sequence ID" value="XM_031996147.1"/>
</dbReference>
<reference evidence="16 17" key="1">
    <citation type="submission" date="2019-09" db="EMBL/GenBank/DDBJ databases">
        <authorList>
            <person name="Brejova B."/>
        </authorList>
    </citation>
    <scope>NUCLEOTIDE SEQUENCE [LARGE SCALE GENOMIC DNA]</scope>
</reference>
<gene>
    <name evidence="16" type="ORF">SAPINGB_P001425</name>
</gene>
<dbReference type="PANTHER" id="PTHR11533">
    <property type="entry name" value="PROTEASE M1 ZINC METALLOPROTEASE"/>
    <property type="match status" value="1"/>
</dbReference>
<dbReference type="PANTHER" id="PTHR11533:SF171">
    <property type="entry name" value="AMINOPEPTIDASE"/>
    <property type="match status" value="1"/>
</dbReference>
<evidence type="ECO:0000256" key="6">
    <source>
        <dbReference type="ARBA" id="ARBA00022833"/>
    </source>
</evidence>
<dbReference type="InterPro" id="IPR001930">
    <property type="entry name" value="Peptidase_M1"/>
</dbReference>
<dbReference type="InterPro" id="IPR034016">
    <property type="entry name" value="M1_APN-typ"/>
</dbReference>
<evidence type="ECO:0000313" key="17">
    <source>
        <dbReference type="Proteomes" id="UP000398389"/>
    </source>
</evidence>
<evidence type="ECO:0000259" key="14">
    <source>
        <dbReference type="Pfam" id="PF11838"/>
    </source>
</evidence>
<evidence type="ECO:0000256" key="7">
    <source>
        <dbReference type="ARBA" id="ARBA00023049"/>
    </source>
</evidence>
<dbReference type="InterPro" id="IPR045357">
    <property type="entry name" value="Aminopeptidase_N-like_N"/>
</dbReference>
<evidence type="ECO:0000256" key="9">
    <source>
        <dbReference type="PIRSR" id="PIRSR634016-3"/>
    </source>
</evidence>
<keyword evidence="6 9" id="KW-0862">Zinc</keyword>
<dbReference type="FunFam" id="2.60.40.1730:FF:000002">
    <property type="entry name" value="Aminopeptidase"/>
    <property type="match status" value="1"/>
</dbReference>
<keyword evidence="3 11" id="KW-0645">Protease</keyword>
<proteinExistence type="inferred from homology"/>
<dbReference type="Gene3D" id="2.60.40.1730">
    <property type="entry name" value="tricorn interacting facor f3 domain"/>
    <property type="match status" value="1"/>
</dbReference>
<keyword evidence="7 11" id="KW-0482">Metalloprotease</keyword>
<evidence type="ECO:0000256" key="8">
    <source>
        <dbReference type="PIRSR" id="PIRSR634016-1"/>
    </source>
</evidence>
<dbReference type="Proteomes" id="UP000398389">
    <property type="component" value="Unassembled WGS sequence"/>
</dbReference>
<evidence type="ECO:0000313" key="16">
    <source>
        <dbReference type="EMBL" id="VVT46863.1"/>
    </source>
</evidence>
<comment type="similarity">
    <text evidence="1 11">Belongs to the peptidase M1 family.</text>
</comment>
<dbReference type="GeneID" id="43580247"/>
<dbReference type="InterPro" id="IPR050344">
    <property type="entry name" value="Peptidase_M1_aminopeptidases"/>
</dbReference>
<dbReference type="EMBL" id="CABVLU010000001">
    <property type="protein sequence ID" value="VVT46863.1"/>
    <property type="molecule type" value="Genomic_DNA"/>
</dbReference>
<keyword evidence="5 11" id="KW-0378">Hydrolase</keyword>
<feature type="domain" description="ERAP1-like C-terminal" evidence="14">
    <location>
        <begin position="553"/>
        <end position="873"/>
    </location>
</feature>
<dbReference type="AlphaFoldDB" id="A0A5E8B5V3"/>
<feature type="active site" description="Proton acceptor" evidence="8">
    <location>
        <position position="327"/>
    </location>
</feature>
<feature type="domain" description="Aminopeptidase N-like N-terminal" evidence="15">
    <location>
        <begin position="14"/>
        <end position="214"/>
    </location>
</feature>
<feature type="region of interest" description="Disordered" evidence="12">
    <location>
        <begin position="180"/>
        <end position="199"/>
    </location>
</feature>
<dbReference type="InterPro" id="IPR024571">
    <property type="entry name" value="ERAP1-like_C_dom"/>
</dbReference>
<evidence type="ECO:0000259" key="15">
    <source>
        <dbReference type="Pfam" id="PF17900"/>
    </source>
</evidence>
<dbReference type="GO" id="GO:0016020">
    <property type="term" value="C:membrane"/>
    <property type="evidence" value="ECO:0007669"/>
    <property type="project" value="TreeGrafter"/>
</dbReference>
<feature type="binding site" evidence="9">
    <location>
        <position position="349"/>
    </location>
    <ligand>
        <name>Zn(2+)</name>
        <dbReference type="ChEBI" id="CHEBI:29105"/>
        <note>catalytic</note>
    </ligand>
</feature>
<protein>
    <recommendedName>
        <fullName evidence="11">Aminopeptidase</fullName>
        <ecNumber evidence="11">3.4.11.-</ecNumber>
    </recommendedName>
</protein>
<dbReference type="SUPFAM" id="SSF63737">
    <property type="entry name" value="Leukotriene A4 hydrolase N-terminal domain"/>
    <property type="match status" value="1"/>
</dbReference>
<comment type="cofactor">
    <cofactor evidence="9 11">
        <name>Zn(2+)</name>
        <dbReference type="ChEBI" id="CHEBI:29105"/>
    </cofactor>
    <text evidence="9 11">Binds 1 zinc ion per subunit.</text>
</comment>
<dbReference type="SUPFAM" id="SSF55486">
    <property type="entry name" value="Metalloproteases ('zincins'), catalytic domain"/>
    <property type="match status" value="1"/>
</dbReference>
<dbReference type="GO" id="GO:0008270">
    <property type="term" value="F:zinc ion binding"/>
    <property type="evidence" value="ECO:0007669"/>
    <property type="project" value="UniProtKB-UniRule"/>
</dbReference>
<dbReference type="InterPro" id="IPR027268">
    <property type="entry name" value="Peptidase_M4/M1_CTD_sf"/>
</dbReference>
<dbReference type="GO" id="GO:0043171">
    <property type="term" value="P:peptide catabolic process"/>
    <property type="evidence" value="ECO:0007669"/>
    <property type="project" value="TreeGrafter"/>
</dbReference>
<dbReference type="Pfam" id="PF17900">
    <property type="entry name" value="Peptidase_M1_N"/>
    <property type="match status" value="1"/>
</dbReference>
<feature type="domain" description="Peptidase M1 membrane alanine aminopeptidase" evidence="13">
    <location>
        <begin position="255"/>
        <end position="471"/>
    </location>
</feature>
<dbReference type="EC" id="3.4.11.-" evidence="11"/>
<feature type="binding site" evidence="9">
    <location>
        <position position="326"/>
    </location>
    <ligand>
        <name>Zn(2+)</name>
        <dbReference type="ChEBI" id="CHEBI:29105"/>
        <note>catalytic</note>
    </ligand>
</feature>
<dbReference type="Gene3D" id="1.25.50.20">
    <property type="match status" value="1"/>
</dbReference>
<evidence type="ECO:0000256" key="11">
    <source>
        <dbReference type="RuleBase" id="RU364040"/>
    </source>
</evidence>
<evidence type="ECO:0000256" key="3">
    <source>
        <dbReference type="ARBA" id="ARBA00022670"/>
    </source>
</evidence>
<dbReference type="Pfam" id="PF11838">
    <property type="entry name" value="ERAP1_C"/>
    <property type="match status" value="1"/>
</dbReference>
<evidence type="ECO:0000259" key="13">
    <source>
        <dbReference type="Pfam" id="PF01433"/>
    </source>
</evidence>
<dbReference type="CDD" id="cd09601">
    <property type="entry name" value="M1_APN-Q_like"/>
    <property type="match status" value="1"/>
</dbReference>
<dbReference type="FunFam" id="1.10.390.10:FF:000001">
    <property type="entry name" value="Aminopeptidase"/>
    <property type="match status" value="1"/>
</dbReference>
<dbReference type="GO" id="GO:0005737">
    <property type="term" value="C:cytoplasm"/>
    <property type="evidence" value="ECO:0007669"/>
    <property type="project" value="TreeGrafter"/>
</dbReference>
<organism evidence="16 17">
    <name type="scientific">Magnusiomyces paraingens</name>
    <dbReference type="NCBI Taxonomy" id="2606893"/>
    <lineage>
        <taxon>Eukaryota</taxon>
        <taxon>Fungi</taxon>
        <taxon>Dikarya</taxon>
        <taxon>Ascomycota</taxon>
        <taxon>Saccharomycotina</taxon>
        <taxon>Dipodascomycetes</taxon>
        <taxon>Dipodascales</taxon>
        <taxon>Dipodascaceae</taxon>
        <taxon>Magnusiomyces</taxon>
    </lineage>
</organism>
<dbReference type="Gene3D" id="1.10.390.10">
    <property type="entry name" value="Neutral Protease Domain 2"/>
    <property type="match status" value="1"/>
</dbReference>
<feature type="binding site" evidence="9">
    <location>
        <position position="330"/>
    </location>
    <ligand>
        <name>Zn(2+)</name>
        <dbReference type="ChEBI" id="CHEBI:29105"/>
        <note>catalytic</note>
    </ligand>
</feature>
<sequence length="895" mass="99059">MSSQDRDVLPKGLKPVNYNLKIYEIDTEALTFNGTVVIHYAVTAPTSAVYLNARDLTIKDATVATFSTKTESVIDVTSISYDKPTEVVTLELATPIGEAVSKVLVTVNYSGIIQTNMAGFYRSKYKEASSGKDTLMLSTQFEATDARRAFPCADEPNLKATFDLSIAVPETWTAISNMPIVSSQTPGSGKKSGEDGSNTKIVTFDTTPVMSTYLLAWATGDFEYIEAFTEKSYNGRKLPVRVYTTKGLSSQGQLALESAAKIVDYFSEIFDIDYALPKVDLLAVHEFSHGAMENWGLITYRTTAVLYDEETSDAAYKTRVVYVVAHELAHQWFGNLVTMDWWNELWLNEGFATYVGWLAVDHLYPDWQVFSRFITEALQGAFGLDSLRQSHPIEVPVKSALDIDQIFDSISYLKGASTIRMLSNQLGTQTFLKGVSNYLKKHAYGNAHTIDLWSSLSDVSGIDVDAAMKNWTGKIGFPVITVVVNKDTGDVTLQQDRFLRGGDVKPEENETVWWVPLSLSSGAEADATITSSSGTTLETKDLVLLGLANEVDFFLLNKNQTNVYRVNYSAEQLTNIASNIEKLSLNDRIGVVADAASLAIAGSGSTSGLLSLILALKKDTSFEVWSEILKRLGALRSVWFEQDEESQKGLAALTRDVLSYNLEQLGWEFAKDEGYRTGRLRTLIIGSSVKVGVESVISEAKTRFAKWKTGDKSAIHPSLRHAVFTAVLKYTTGSELTEAYDAIFQEVVKPSSVDSAEIALSSLGSVTDAALIDRGLNYILSDEVPSQDTHSIGGSLAANVVARWKSWEYLKANWDAIYKKFSTNMVVLDRLVRLMITNFASEKAYKEIETFYSDKNTHGFERSLGQALDTIKANTEWVERDGKEVKQWLVENKYI</sequence>
<evidence type="ECO:0000256" key="4">
    <source>
        <dbReference type="ARBA" id="ARBA00022723"/>
    </source>
</evidence>
<dbReference type="Pfam" id="PF01433">
    <property type="entry name" value="Peptidase_M1"/>
    <property type="match status" value="1"/>
</dbReference>
<dbReference type="OrthoDB" id="10031169at2759"/>
<dbReference type="GO" id="GO:0070006">
    <property type="term" value="F:metalloaminopeptidase activity"/>
    <property type="evidence" value="ECO:0007669"/>
    <property type="project" value="TreeGrafter"/>
</dbReference>
<keyword evidence="17" id="KW-1185">Reference proteome</keyword>
<dbReference type="InterPro" id="IPR042097">
    <property type="entry name" value="Aminopeptidase_N-like_N_sf"/>
</dbReference>
<dbReference type="PRINTS" id="PR00756">
    <property type="entry name" value="ALADIPTASE"/>
</dbReference>
<accession>A0A5E8B5V3</accession>
<evidence type="ECO:0000256" key="1">
    <source>
        <dbReference type="ARBA" id="ARBA00010136"/>
    </source>
</evidence>
<evidence type="ECO:0000256" key="12">
    <source>
        <dbReference type="SAM" id="MobiDB-lite"/>
    </source>
</evidence>
<evidence type="ECO:0000256" key="5">
    <source>
        <dbReference type="ARBA" id="ARBA00022801"/>
    </source>
</evidence>
<keyword evidence="2 11" id="KW-0031">Aminopeptidase</keyword>
<evidence type="ECO:0000256" key="10">
    <source>
        <dbReference type="PIRSR" id="PIRSR634016-4"/>
    </source>
</evidence>
<keyword evidence="4 9" id="KW-0479">Metal-binding</keyword>
<feature type="site" description="Transition state stabilizer" evidence="10">
    <location>
        <position position="412"/>
    </location>
</feature>
<evidence type="ECO:0000256" key="2">
    <source>
        <dbReference type="ARBA" id="ARBA00022438"/>
    </source>
</evidence>
<dbReference type="GO" id="GO:0006508">
    <property type="term" value="P:proteolysis"/>
    <property type="evidence" value="ECO:0007669"/>
    <property type="project" value="UniProtKB-KW"/>
</dbReference>
<dbReference type="GO" id="GO:0042277">
    <property type="term" value="F:peptide binding"/>
    <property type="evidence" value="ECO:0007669"/>
    <property type="project" value="TreeGrafter"/>
</dbReference>
<name>A0A5E8B5V3_9ASCO</name>